<proteinExistence type="predicted"/>
<reference evidence="2 3" key="1">
    <citation type="submission" date="2024-02" db="EMBL/GenBank/DDBJ databases">
        <title>A draft genome for the cacao thread blight pathogen Marasmius crinis-equi.</title>
        <authorList>
            <person name="Cohen S.P."/>
            <person name="Baruah I.K."/>
            <person name="Amoako-Attah I."/>
            <person name="Bukari Y."/>
            <person name="Meinhardt L.W."/>
            <person name="Bailey B.A."/>
        </authorList>
    </citation>
    <scope>NUCLEOTIDE SEQUENCE [LARGE SCALE GENOMIC DNA]</scope>
    <source>
        <strain evidence="2 3">GH-76</strain>
    </source>
</reference>
<keyword evidence="3" id="KW-1185">Reference proteome</keyword>
<evidence type="ECO:0000313" key="2">
    <source>
        <dbReference type="EMBL" id="KAL0574843.1"/>
    </source>
</evidence>
<feature type="compositionally biased region" description="Basic and acidic residues" evidence="1">
    <location>
        <begin position="24"/>
        <end position="38"/>
    </location>
</feature>
<feature type="region of interest" description="Disordered" evidence="1">
    <location>
        <begin position="1"/>
        <end position="38"/>
    </location>
</feature>
<sequence>MQPETEVQQKPQPATNKESPVGPKEPENKDPPVQEDLKVEVSNVELEGHDVNEPDSELTELLCGETYQRHFYLLIHYTQSLCHYQYEILCIFSQMQAADGEMVERAWFNRMGKGDGGRPDEVDEREIFDEDLEGMPELMELMECSD</sequence>
<protein>
    <submittedName>
        <fullName evidence="2">Uncharacterized protein</fullName>
    </submittedName>
</protein>
<dbReference type="Proteomes" id="UP001465976">
    <property type="component" value="Unassembled WGS sequence"/>
</dbReference>
<accession>A0ABR3FI25</accession>
<gene>
    <name evidence="2" type="ORF">V5O48_007116</name>
</gene>
<name>A0ABR3FI25_9AGAR</name>
<evidence type="ECO:0000256" key="1">
    <source>
        <dbReference type="SAM" id="MobiDB-lite"/>
    </source>
</evidence>
<feature type="compositionally biased region" description="Polar residues" evidence="1">
    <location>
        <begin position="1"/>
        <end position="18"/>
    </location>
</feature>
<evidence type="ECO:0000313" key="3">
    <source>
        <dbReference type="Proteomes" id="UP001465976"/>
    </source>
</evidence>
<comment type="caution">
    <text evidence="2">The sequence shown here is derived from an EMBL/GenBank/DDBJ whole genome shotgun (WGS) entry which is preliminary data.</text>
</comment>
<dbReference type="EMBL" id="JBAHYK010000360">
    <property type="protein sequence ID" value="KAL0574843.1"/>
    <property type="molecule type" value="Genomic_DNA"/>
</dbReference>
<organism evidence="2 3">
    <name type="scientific">Marasmius crinis-equi</name>
    <dbReference type="NCBI Taxonomy" id="585013"/>
    <lineage>
        <taxon>Eukaryota</taxon>
        <taxon>Fungi</taxon>
        <taxon>Dikarya</taxon>
        <taxon>Basidiomycota</taxon>
        <taxon>Agaricomycotina</taxon>
        <taxon>Agaricomycetes</taxon>
        <taxon>Agaricomycetidae</taxon>
        <taxon>Agaricales</taxon>
        <taxon>Marasmiineae</taxon>
        <taxon>Marasmiaceae</taxon>
        <taxon>Marasmius</taxon>
    </lineage>
</organism>